<gene>
    <name evidence="2" type="ORF">GCM10022279_19820</name>
</gene>
<dbReference type="GO" id="GO:0008237">
    <property type="term" value="F:metallopeptidase activity"/>
    <property type="evidence" value="ECO:0007669"/>
    <property type="project" value="UniProtKB-KW"/>
</dbReference>
<dbReference type="Pfam" id="PF01863">
    <property type="entry name" value="YgjP-like"/>
    <property type="match status" value="1"/>
</dbReference>
<keyword evidence="2" id="KW-0482">Metalloprotease</keyword>
<evidence type="ECO:0000313" key="2">
    <source>
        <dbReference type="EMBL" id="GAA3996213.1"/>
    </source>
</evidence>
<evidence type="ECO:0000313" key="3">
    <source>
        <dbReference type="Proteomes" id="UP001501627"/>
    </source>
</evidence>
<dbReference type="PANTHER" id="PTHR30399:SF1">
    <property type="entry name" value="UTP PYROPHOSPHATASE"/>
    <property type="match status" value="1"/>
</dbReference>
<proteinExistence type="predicted"/>
<keyword evidence="2" id="KW-0378">Hydrolase</keyword>
<protein>
    <submittedName>
        <fullName evidence="2">SprT family zinc-dependent metalloprotease</fullName>
    </submittedName>
</protein>
<reference evidence="3" key="1">
    <citation type="journal article" date="2019" name="Int. J. Syst. Evol. Microbiol.">
        <title>The Global Catalogue of Microorganisms (GCM) 10K type strain sequencing project: providing services to taxonomists for standard genome sequencing and annotation.</title>
        <authorList>
            <consortium name="The Broad Institute Genomics Platform"/>
            <consortium name="The Broad Institute Genome Sequencing Center for Infectious Disease"/>
            <person name="Wu L."/>
            <person name="Ma J."/>
        </authorList>
    </citation>
    <scope>NUCLEOTIDE SEQUENCE [LARGE SCALE GENOMIC DNA]</scope>
    <source>
        <strain evidence="3">JCM 17561</strain>
    </source>
</reference>
<dbReference type="PANTHER" id="PTHR30399">
    <property type="entry name" value="UNCHARACTERIZED PROTEIN YGJP"/>
    <property type="match status" value="1"/>
</dbReference>
<dbReference type="Gene3D" id="3.30.2010.10">
    <property type="entry name" value="Metalloproteases ('zincins'), catalytic domain"/>
    <property type="match status" value="1"/>
</dbReference>
<dbReference type="RefSeq" id="WP_103046212.1">
    <property type="nucleotide sequence ID" value="NZ_BAABBP010000016.1"/>
</dbReference>
<dbReference type="EMBL" id="BAABBP010000016">
    <property type="protein sequence ID" value="GAA3996213.1"/>
    <property type="molecule type" value="Genomic_DNA"/>
</dbReference>
<dbReference type="Proteomes" id="UP001501627">
    <property type="component" value="Unassembled WGS sequence"/>
</dbReference>
<keyword evidence="3" id="KW-1185">Reference proteome</keyword>
<feature type="domain" description="YgjP-like metallopeptidase" evidence="1">
    <location>
        <begin position="34"/>
        <end position="246"/>
    </location>
</feature>
<name>A0ABP7RE87_9BURK</name>
<dbReference type="InterPro" id="IPR053136">
    <property type="entry name" value="UTP_pyrophosphatase-like"/>
</dbReference>
<comment type="caution">
    <text evidence="2">The sequence shown here is derived from an EMBL/GenBank/DDBJ whole genome shotgun (WGS) entry which is preliminary data.</text>
</comment>
<keyword evidence="2" id="KW-0645">Protease</keyword>
<organism evidence="2 3">
    <name type="scientific">Comamonas faecalis</name>
    <dbReference type="NCBI Taxonomy" id="1387849"/>
    <lineage>
        <taxon>Bacteria</taxon>
        <taxon>Pseudomonadati</taxon>
        <taxon>Pseudomonadota</taxon>
        <taxon>Betaproteobacteria</taxon>
        <taxon>Burkholderiales</taxon>
        <taxon>Comamonadaceae</taxon>
        <taxon>Comamonas</taxon>
    </lineage>
</organism>
<evidence type="ECO:0000259" key="1">
    <source>
        <dbReference type="Pfam" id="PF01863"/>
    </source>
</evidence>
<dbReference type="CDD" id="cd07344">
    <property type="entry name" value="M48_yhfN_like"/>
    <property type="match status" value="1"/>
</dbReference>
<accession>A0ABP7RE87</accession>
<sequence length="255" mass="28597">MNGAVAAFLHPRANRELQLGDTRVAYVFERARRRSIGLSVGPEGLAVRAPAWATQAQVAQVLNDKAGWIVRKLAEQRERAQQQQVGRIAWQDGAQLPYLGALLTLRLDAGLHPGTARLVDDEAAPTLLLRLPPQAEPAQLRAAVHAWWRRQALAHYGERIAHYAPQLGVHCQRLLLTQARTRWGSASADGTIRLNTRLLHYPQAIIDYVVVHELAHLRHMDHSPRFWAVVASVLPDHQQLRRQLRAQPAPLWGDV</sequence>
<dbReference type="InterPro" id="IPR002725">
    <property type="entry name" value="YgjP-like_metallopeptidase"/>
</dbReference>